<dbReference type="STRING" id="316056.RPC_2351"/>
<gene>
    <name evidence="2" type="ordered locus">RPC_2351</name>
</gene>
<sequence>MFGGDLKRFLQALRIADRQLQLRLQLQQRNRVENIVPNNRNVLYLIIGALVVVLGVVGYNLYQEKKEPNGVQINIGPDGLKVQNK</sequence>
<organism evidence="2">
    <name type="scientific">Rhodopseudomonas palustris (strain BisB18)</name>
    <dbReference type="NCBI Taxonomy" id="316056"/>
    <lineage>
        <taxon>Bacteria</taxon>
        <taxon>Pseudomonadati</taxon>
        <taxon>Pseudomonadota</taxon>
        <taxon>Alphaproteobacteria</taxon>
        <taxon>Hyphomicrobiales</taxon>
        <taxon>Nitrobacteraceae</taxon>
        <taxon>Rhodopseudomonas</taxon>
    </lineage>
</organism>
<evidence type="ECO:0000313" key="2">
    <source>
        <dbReference type="EMBL" id="ABD87904.1"/>
    </source>
</evidence>
<dbReference type="EMBL" id="CP000301">
    <property type="protein sequence ID" value="ABD87904.1"/>
    <property type="molecule type" value="Genomic_DNA"/>
</dbReference>
<accession>Q215N2</accession>
<proteinExistence type="predicted"/>
<protein>
    <submittedName>
        <fullName evidence="2">Uncharacterized protein</fullName>
    </submittedName>
</protein>
<feature type="transmembrane region" description="Helical" evidence="1">
    <location>
        <begin position="42"/>
        <end position="62"/>
    </location>
</feature>
<evidence type="ECO:0000256" key="1">
    <source>
        <dbReference type="SAM" id="Phobius"/>
    </source>
</evidence>
<name>Q215N2_RHOPB</name>
<dbReference type="KEGG" id="rpc:RPC_2351"/>
<keyword evidence="1" id="KW-0472">Membrane</keyword>
<reference evidence="2" key="1">
    <citation type="submission" date="2006-03" db="EMBL/GenBank/DDBJ databases">
        <title>Complete sequence of Rhodopseudomonas palustris BisB18.</title>
        <authorList>
            <consortium name="US DOE Joint Genome Institute"/>
            <person name="Copeland A."/>
            <person name="Lucas S."/>
            <person name="Lapidus A."/>
            <person name="Barry K."/>
            <person name="Detter J.C."/>
            <person name="Glavina del Rio T."/>
            <person name="Hammon N."/>
            <person name="Israni S."/>
            <person name="Dalin E."/>
            <person name="Tice H."/>
            <person name="Pitluck S."/>
            <person name="Chain P."/>
            <person name="Malfatti S."/>
            <person name="Shin M."/>
            <person name="Vergez L."/>
            <person name="Schmutz J."/>
            <person name="Larimer F."/>
            <person name="Land M."/>
            <person name="Hauser L."/>
            <person name="Pelletier D.A."/>
            <person name="Kyrpides N."/>
            <person name="Anderson I."/>
            <person name="Oda Y."/>
            <person name="Harwood C.S."/>
            <person name="Richardson P."/>
        </authorList>
    </citation>
    <scope>NUCLEOTIDE SEQUENCE [LARGE SCALE GENOMIC DNA]</scope>
    <source>
        <strain evidence="2">BisB18</strain>
    </source>
</reference>
<keyword evidence="1" id="KW-0812">Transmembrane</keyword>
<dbReference type="AlphaFoldDB" id="Q215N2"/>
<dbReference type="HOGENOM" id="CLU_2510522_0_0_5"/>
<dbReference type="eggNOG" id="ENOG5032JMR">
    <property type="taxonomic scope" value="Bacteria"/>
</dbReference>
<keyword evidence="1" id="KW-1133">Transmembrane helix</keyword>